<dbReference type="EMBL" id="QMFB01000046">
    <property type="protein sequence ID" value="RAV09913.1"/>
    <property type="molecule type" value="Genomic_DNA"/>
</dbReference>
<comment type="caution">
    <text evidence="1">The sequence shown here is derived from an EMBL/GenBank/DDBJ whole genome shotgun (WGS) entry which is preliminary data.</text>
</comment>
<reference evidence="1 2" key="1">
    <citation type="journal article" date="2009" name="Int. J. Syst. Evol. Microbiol.">
        <title>Paenibacillus contaminans sp. nov., isolated from a contaminated laboratory plate.</title>
        <authorList>
            <person name="Chou J.H."/>
            <person name="Lee J.H."/>
            <person name="Lin M.C."/>
            <person name="Chang P.S."/>
            <person name="Arun A.B."/>
            <person name="Young C.C."/>
            <person name="Chen W.M."/>
        </authorList>
    </citation>
    <scope>NUCLEOTIDE SEQUENCE [LARGE SCALE GENOMIC DNA]</scope>
    <source>
        <strain evidence="1 2">CKOBP-6</strain>
    </source>
</reference>
<dbReference type="AlphaFoldDB" id="A0A329LTK8"/>
<name>A0A329LTK8_9BACL</name>
<protein>
    <submittedName>
        <fullName evidence="1">Uncharacterized protein</fullName>
    </submittedName>
</protein>
<keyword evidence="2" id="KW-1185">Reference proteome</keyword>
<organism evidence="1 2">
    <name type="scientific">Paenibacillus contaminans</name>
    <dbReference type="NCBI Taxonomy" id="450362"/>
    <lineage>
        <taxon>Bacteria</taxon>
        <taxon>Bacillati</taxon>
        <taxon>Bacillota</taxon>
        <taxon>Bacilli</taxon>
        <taxon>Bacillales</taxon>
        <taxon>Paenibacillaceae</taxon>
        <taxon>Paenibacillus</taxon>
    </lineage>
</organism>
<evidence type="ECO:0000313" key="1">
    <source>
        <dbReference type="EMBL" id="RAV09913.1"/>
    </source>
</evidence>
<sequence>MLVENAILMNTDNASKIGSKAFPPASFGTSGAIPKEVIQSFVRYTRICNRRLEIPKLRL</sequence>
<dbReference type="Proteomes" id="UP000250369">
    <property type="component" value="Unassembled WGS sequence"/>
</dbReference>
<proteinExistence type="predicted"/>
<gene>
    <name evidence="1" type="ORF">DQG23_38690</name>
</gene>
<accession>A0A329LTK8</accession>
<evidence type="ECO:0000313" key="2">
    <source>
        <dbReference type="Proteomes" id="UP000250369"/>
    </source>
</evidence>